<proteinExistence type="predicted"/>
<reference evidence="8" key="1">
    <citation type="submission" date="2023-06" db="EMBL/GenBank/DDBJ databases">
        <title>Male Hemibagrus guttatus genome.</title>
        <authorList>
            <person name="Bian C."/>
        </authorList>
    </citation>
    <scope>NUCLEOTIDE SEQUENCE</scope>
    <source>
        <strain evidence="8">Male_cb2023</strain>
        <tissue evidence="8">Muscle</tissue>
    </source>
</reference>
<dbReference type="Proteomes" id="UP001274896">
    <property type="component" value="Unassembled WGS sequence"/>
</dbReference>
<dbReference type="InterPro" id="IPR050733">
    <property type="entry name" value="Vitellogenin/Apolipophorin"/>
</dbReference>
<evidence type="ECO:0000256" key="5">
    <source>
        <dbReference type="ARBA" id="ARBA00023180"/>
    </source>
</evidence>
<feature type="disulfide bond" evidence="6">
    <location>
        <begin position="152"/>
        <end position="178"/>
    </location>
</feature>
<dbReference type="Pfam" id="PF09172">
    <property type="entry name" value="Vit_open_b-sht"/>
    <property type="match status" value="1"/>
</dbReference>
<evidence type="ECO:0000256" key="4">
    <source>
        <dbReference type="ARBA" id="ARBA00023157"/>
    </source>
</evidence>
<dbReference type="Gene3D" id="2.20.90.10">
    <property type="entry name" value="Vitellinogen, beta-sheet shell domain"/>
    <property type="match status" value="1"/>
</dbReference>
<dbReference type="InterPro" id="IPR015255">
    <property type="entry name" value="Vitellinogen_open_b-sht"/>
</dbReference>
<dbReference type="Pfam" id="PF09175">
    <property type="entry name" value="Vit_b-sht_shell"/>
    <property type="match status" value="1"/>
</dbReference>
<dbReference type="Gene3D" id="2.20.50.20">
    <property type="entry name" value="Lipovitellin. Chain A, domain 3"/>
    <property type="match status" value="1"/>
</dbReference>
<dbReference type="InterPro" id="IPR015817">
    <property type="entry name" value="Vitellinogen_open_b-sht_sub1"/>
</dbReference>
<feature type="domain" description="Vitellogenin" evidence="7">
    <location>
        <begin position="14"/>
        <end position="665"/>
    </location>
</feature>
<keyword evidence="3" id="KW-0758">Storage protein</keyword>
<keyword evidence="2" id="KW-0732">Signal</keyword>
<keyword evidence="4 6" id="KW-1015">Disulfide bond</keyword>
<dbReference type="GO" id="GO:0071391">
    <property type="term" value="P:cellular response to estrogen stimulus"/>
    <property type="evidence" value="ECO:0007669"/>
    <property type="project" value="TreeGrafter"/>
</dbReference>
<dbReference type="SMART" id="SM01169">
    <property type="entry name" value="DUF1943"/>
    <property type="match status" value="1"/>
</dbReference>
<organism evidence="8 9">
    <name type="scientific">Hemibagrus guttatus</name>
    <dbReference type="NCBI Taxonomy" id="175788"/>
    <lineage>
        <taxon>Eukaryota</taxon>
        <taxon>Metazoa</taxon>
        <taxon>Chordata</taxon>
        <taxon>Craniata</taxon>
        <taxon>Vertebrata</taxon>
        <taxon>Euteleostomi</taxon>
        <taxon>Actinopterygii</taxon>
        <taxon>Neopterygii</taxon>
        <taxon>Teleostei</taxon>
        <taxon>Ostariophysi</taxon>
        <taxon>Siluriformes</taxon>
        <taxon>Bagridae</taxon>
        <taxon>Hemibagrus</taxon>
    </lineage>
</organism>
<dbReference type="EMBL" id="JAUCMX010000010">
    <property type="protein sequence ID" value="KAK3533846.1"/>
    <property type="molecule type" value="Genomic_DNA"/>
</dbReference>
<dbReference type="PANTHER" id="PTHR23345">
    <property type="entry name" value="VITELLOGENIN-RELATED"/>
    <property type="match status" value="1"/>
</dbReference>
<evidence type="ECO:0000256" key="1">
    <source>
        <dbReference type="ARBA" id="ARBA00022553"/>
    </source>
</evidence>
<dbReference type="SMART" id="SM01170">
    <property type="entry name" value="DUF1944"/>
    <property type="match status" value="1"/>
</dbReference>
<dbReference type="Gene3D" id="1.25.10.20">
    <property type="entry name" value="Vitellinogen, superhelical"/>
    <property type="match status" value="1"/>
</dbReference>
<sequence length="1248" mass="139683">LPSSFYFIVSEPTLNPQKTYEYKYEGVVNIGRDTPGLAESGVKLKCNFKITGVSIQTFLFQITNVAFEEFNGIPGEDSFQISPNLTKRLAAVLTKPFTFEYAKGQITDIKTSPDVSNTIVNIVRGILKFLHVTVKTTQQLYELDEVGIHGVCHSAYFIEENAADKELYVAQNIDIKNCHQKAEIYQGMALAQESKMIRERGENIAATVKYSYTVKSTGSGGLITKASAHERHYFSPFNVKGGNCKLKADWNIELLKQTDIAGKPITGQVKSRGNLIYKAEKGLGPMPILMISLTNPAPKIADLVKRLAQAHIYQVNAATSAVVLELIQLLRATSYEDLELLWKQLSGNDEHRRWFLDTVVEVTDGRVLKFLKNRFKAGDISANEAGQAVLVAFSHLDAESELVEMAKCLLTFLMSTISLQEFLTIPFSKSHVMLWNTVLLSYSSLVYRLCDRVNPCPVRAVQLLHDMATNGLTKGIDEDMVIALKALGNAGHPLSLKTIMKFLPGFSVKADSLPTRVQSVAVQSLRHLAIRDPHNVQDIVLTVFTQRTAAVEIRMLVSVILLETKPSLALISTLTELLLKETDLQVASFVYSQLRGIARSRVPDDRYLSTVCNIAVKILSQKLGRLIYRLSNAPRFDWFRDDLLMGSSGVVYLLKNGTSVLPTEIISIGKLYFIGKVFQLLDVIKFHNSLGVRVEGLKELFVDRPGISKDFGVTDFSAIMKILSDWQSLPKNKPLLSVFLRFFGQELSFFDLNPDVVQRILKSVSLTANKDNKLWDLIQQLQKGILWHWTKPFLMFETRFVQPTCLGLPVEISKYYSTLAAVTVNAKANIDPSPKESLQEMLNADVSVETDGFAGVAMDYFAFHGINTELFQSGVQLTGKTTMSLPWKAGLKKNFKEKNYEVIFPPCKKTTEFFKLKFNVYAVSRNIEDPSLAKMAPVIPEHRDPEQRFTKKNSKEYQVEPLEIYQPKLKYCAELSSYGAAVCTELEATRVQNVKDHPLYYFLGNTYFACQLEPVRPVNSVELIKIQISAGTHKHVSHYRPVTSVNQGKFKGTEVTPDPVIIVKALALNANVKPMGYEAMVYYMPDTQKDEMEIIISEAAEEANWKICIDADIDKIQTGAKTHIKWGAECQSYEVAVKVSSKGESKPRIIAEMNWGNVPALLRTFGRSVQQYFPGVSYAWGFSQKHEKNPELEVSATLQPLAKGGFDLEVKIPEVKPETSYNIVTVISGVVMLLVQVLLTPYSIKISS</sequence>
<dbReference type="PANTHER" id="PTHR23345:SF29">
    <property type="entry name" value="VITELLOGENIN 3, PHOSVITINLESS"/>
    <property type="match status" value="1"/>
</dbReference>
<dbReference type="SUPFAM" id="SSF48431">
    <property type="entry name" value="Lipovitellin-phosvitin complex, superhelical domain"/>
    <property type="match status" value="1"/>
</dbReference>
<dbReference type="GO" id="GO:0005319">
    <property type="term" value="F:lipid transporter activity"/>
    <property type="evidence" value="ECO:0007669"/>
    <property type="project" value="InterPro"/>
</dbReference>
<evidence type="ECO:0000313" key="8">
    <source>
        <dbReference type="EMBL" id="KAK3533846.1"/>
    </source>
</evidence>
<comment type="caution">
    <text evidence="6">Lacks conserved residue(s) required for the propagation of feature annotation.</text>
</comment>
<dbReference type="InterPro" id="IPR011030">
    <property type="entry name" value="Lipovitellin_superhlx_dom"/>
</dbReference>
<evidence type="ECO:0000256" key="2">
    <source>
        <dbReference type="ARBA" id="ARBA00022729"/>
    </source>
</evidence>
<dbReference type="GO" id="GO:0045735">
    <property type="term" value="F:nutrient reservoir activity"/>
    <property type="evidence" value="ECO:0007669"/>
    <property type="project" value="UniProtKB-KW"/>
</dbReference>
<evidence type="ECO:0000256" key="3">
    <source>
        <dbReference type="ARBA" id="ARBA00022761"/>
    </source>
</evidence>
<name>A0AAE0QWP9_9TELE</name>
<evidence type="ECO:0000313" key="9">
    <source>
        <dbReference type="Proteomes" id="UP001274896"/>
    </source>
</evidence>
<evidence type="ECO:0000256" key="6">
    <source>
        <dbReference type="PROSITE-ProRule" id="PRU00557"/>
    </source>
</evidence>
<dbReference type="InterPro" id="IPR015816">
    <property type="entry name" value="Vitellinogen_b-sht_N"/>
</dbReference>
<comment type="caution">
    <text evidence="8">The sequence shown here is derived from an EMBL/GenBank/DDBJ whole genome shotgun (WGS) entry which is preliminary data.</text>
</comment>
<keyword evidence="1" id="KW-0597">Phosphoprotein</keyword>
<evidence type="ECO:0000259" key="7">
    <source>
        <dbReference type="PROSITE" id="PS51211"/>
    </source>
</evidence>
<dbReference type="Pfam" id="PF01347">
    <property type="entry name" value="Vitellogenin_N"/>
    <property type="match status" value="1"/>
</dbReference>
<dbReference type="GO" id="GO:0032355">
    <property type="term" value="P:response to estradiol"/>
    <property type="evidence" value="ECO:0007669"/>
    <property type="project" value="TreeGrafter"/>
</dbReference>
<dbReference type="InterPro" id="IPR015819">
    <property type="entry name" value="Lipid_transp_b-sht_shell"/>
</dbReference>
<dbReference type="InterPro" id="IPR001747">
    <property type="entry name" value="Vitellogenin_N"/>
</dbReference>
<dbReference type="InterPro" id="IPR015258">
    <property type="entry name" value="Vitellinogen_b-sht_shell"/>
</dbReference>
<gene>
    <name evidence="8" type="ORF">QTP70_032961</name>
</gene>
<feature type="non-terminal residue" evidence="8">
    <location>
        <position position="1"/>
    </location>
</feature>
<dbReference type="SUPFAM" id="SSF56968">
    <property type="entry name" value="Lipovitellin-phosvitin complex, beta-sheet shell regions"/>
    <property type="match status" value="3"/>
</dbReference>
<dbReference type="PROSITE" id="PS51211">
    <property type="entry name" value="VITELLOGENIN"/>
    <property type="match status" value="1"/>
</dbReference>
<dbReference type="FunFam" id="2.20.80.10:FF:000001">
    <property type="entry name" value="Vitellogenin 7"/>
    <property type="match status" value="1"/>
</dbReference>
<keyword evidence="5" id="KW-0325">Glycoprotein</keyword>
<keyword evidence="9" id="KW-1185">Reference proteome</keyword>
<protein>
    <recommendedName>
        <fullName evidence="7">Vitellogenin domain-containing protein</fullName>
    </recommendedName>
</protein>
<accession>A0AAE0QWP9</accession>
<dbReference type="AlphaFoldDB" id="A0AAE0QWP9"/>
<dbReference type="Gene3D" id="2.30.230.10">
    <property type="entry name" value="Lipovitellin, beta-sheet shell regions, chain A"/>
    <property type="match status" value="1"/>
</dbReference>
<dbReference type="InterPro" id="IPR037088">
    <property type="entry name" value="Vitellinogen_b-sht_shell_sf"/>
</dbReference>
<dbReference type="SMART" id="SM00638">
    <property type="entry name" value="LPD_N"/>
    <property type="match status" value="1"/>
</dbReference>
<dbReference type="Gene3D" id="2.20.80.10">
    <property type="entry name" value="Lipovitellin-phosvitin complex, chain A, domain 4"/>
    <property type="match status" value="1"/>
</dbReference>